<dbReference type="GeneID" id="95983780"/>
<feature type="region of interest" description="Disordered" evidence="1">
    <location>
        <begin position="1"/>
        <end position="27"/>
    </location>
</feature>
<evidence type="ECO:0000313" key="2">
    <source>
        <dbReference type="EMBL" id="KAL1411770.1"/>
    </source>
</evidence>
<gene>
    <name evidence="2" type="ORF">Q8F55_002737</name>
</gene>
<name>A0ABR3QAU1_9TREE</name>
<organism evidence="2 3">
    <name type="scientific">Vanrija albida</name>
    <dbReference type="NCBI Taxonomy" id="181172"/>
    <lineage>
        <taxon>Eukaryota</taxon>
        <taxon>Fungi</taxon>
        <taxon>Dikarya</taxon>
        <taxon>Basidiomycota</taxon>
        <taxon>Agaricomycotina</taxon>
        <taxon>Tremellomycetes</taxon>
        <taxon>Trichosporonales</taxon>
        <taxon>Trichosporonaceae</taxon>
        <taxon>Vanrija</taxon>
    </lineage>
</organism>
<dbReference type="EMBL" id="JBBXJM010000002">
    <property type="protein sequence ID" value="KAL1411770.1"/>
    <property type="molecule type" value="Genomic_DNA"/>
</dbReference>
<feature type="region of interest" description="Disordered" evidence="1">
    <location>
        <begin position="250"/>
        <end position="286"/>
    </location>
</feature>
<evidence type="ECO:0000313" key="3">
    <source>
        <dbReference type="Proteomes" id="UP001565368"/>
    </source>
</evidence>
<feature type="compositionally biased region" description="Low complexity" evidence="1">
    <location>
        <begin position="257"/>
        <end position="282"/>
    </location>
</feature>
<comment type="caution">
    <text evidence="2">The sequence shown here is derived from an EMBL/GenBank/DDBJ whole genome shotgun (WGS) entry which is preliminary data.</text>
</comment>
<sequence>MSNKRKRPSTPSPDIPSDRDTTEDVLTNDPTWTTGDFTLISSDNVRFCVDSCFIFAASSVFRDARGLSNDDKTVHFTDTDFETAETLGHFLTLLTSGKLPDEVVWEQQKDGAACQRVARLATFLQKYGCGTTMQALKSTVYFHITGIELSKGRRRCSLPALVLGAVTDDVKFVIAAMKCEAGILHHDCDDDQSRDFAKHLVPNNMLLRVARLIPTDYLWVLLSSFDQEDKCWPDAFRSLMDEVKAKDMSNKRKRDGTAAADAPTDDTSAANAAGNGTSAADAPVDDPTWTTGDFTLISSDNVRFRIESFFIFAASSVFRDASGLSRDEDKTVHFTDLDFETADTIHRFLTLVTTGKLPDDFFREGAHEACQRTAHLATFIQKYGCGPAMAALKADVYFEGISVTSRFHSGSLPALVLGAMTDDPNYCVAAIEAAAEVDMESTCEHEHGSCRDDTTELAPHNMPVKVARLIPSEYLWALSRSWKRDDVCWPLQFFTVMMAVARERNSNRK</sequence>
<reference evidence="2 3" key="1">
    <citation type="submission" date="2023-08" db="EMBL/GenBank/DDBJ databases">
        <title>Annotated Genome Sequence of Vanrija albida AlHP1.</title>
        <authorList>
            <person name="Herzog R."/>
        </authorList>
    </citation>
    <scope>NUCLEOTIDE SEQUENCE [LARGE SCALE GENOMIC DNA]</scope>
    <source>
        <strain evidence="2 3">AlHP1</strain>
    </source>
</reference>
<protein>
    <recommendedName>
        <fullName evidence="4">BTB domain-containing protein</fullName>
    </recommendedName>
</protein>
<proteinExistence type="predicted"/>
<evidence type="ECO:0000256" key="1">
    <source>
        <dbReference type="SAM" id="MobiDB-lite"/>
    </source>
</evidence>
<accession>A0ABR3QAU1</accession>
<dbReference type="Proteomes" id="UP001565368">
    <property type="component" value="Unassembled WGS sequence"/>
</dbReference>
<keyword evidence="3" id="KW-1185">Reference proteome</keyword>
<evidence type="ECO:0008006" key="4">
    <source>
        <dbReference type="Google" id="ProtNLM"/>
    </source>
</evidence>
<dbReference type="RefSeq" id="XP_069211714.1">
    <property type="nucleotide sequence ID" value="XM_069351328.1"/>
</dbReference>